<organism evidence="1 2">
    <name type="scientific">Colwellia psychrerythraea (strain 34H / ATCC BAA-681)</name>
    <name type="common">Vibrio psychroerythus</name>
    <dbReference type="NCBI Taxonomy" id="167879"/>
    <lineage>
        <taxon>Bacteria</taxon>
        <taxon>Pseudomonadati</taxon>
        <taxon>Pseudomonadota</taxon>
        <taxon>Gammaproteobacteria</taxon>
        <taxon>Alteromonadales</taxon>
        <taxon>Colwelliaceae</taxon>
        <taxon>Colwellia</taxon>
    </lineage>
</organism>
<sequence>MKVQDLMQVIFMLTQRVLPIPNVKSLSCPNKYRIGI</sequence>
<reference evidence="1" key="1">
    <citation type="journal article" date="2005" name="Proc. Natl. Acad. Sci. U.S.A.">
        <title>The psychrophilic lifestyle as revealed by the genome sequence of Colwellia psychrerythraea 34H through genomic and proteomic analyses.</title>
        <authorList>
            <person name="Methe B.A."/>
            <person name="Nelson K.E."/>
            <person name="Deming J.W."/>
            <person name="Momen B."/>
            <person name="Melamud E."/>
            <person name="Zhang X."/>
            <person name="Moult J."/>
            <person name="Madupu R."/>
            <person name="Nelson W.C."/>
            <person name="Dodson R.J."/>
            <person name="Brinkac L.M."/>
            <person name="Daugherty S.C."/>
            <person name="Durkin A.S."/>
            <person name="DeBoy R.T."/>
            <person name="Kolonay J.F."/>
            <person name="Sullivan S.A."/>
            <person name="Zhou L."/>
            <person name="Davidsen T.M."/>
            <person name="Wu M."/>
            <person name="Huston A.L."/>
            <person name="Lewis M."/>
            <person name="Weaver B."/>
            <person name="Weidman J.F."/>
            <person name="Khouri H."/>
            <person name="Utterback T.R."/>
            <person name="Feldblyum T.V."/>
            <person name="Fraser C.M."/>
        </authorList>
    </citation>
    <scope>NUCLEOTIDE SEQUENCE [LARGE SCALE GENOMIC DNA]</scope>
    <source>
        <strain evidence="1">34H</strain>
    </source>
</reference>
<protein>
    <submittedName>
        <fullName evidence="1">Uncharacterized protein</fullName>
    </submittedName>
</protein>
<name>Q47XQ5_COLP3</name>
<evidence type="ECO:0000313" key="1">
    <source>
        <dbReference type="EMBL" id="AAZ24084.1"/>
    </source>
</evidence>
<dbReference type="Proteomes" id="UP000000547">
    <property type="component" value="Chromosome"/>
</dbReference>
<dbReference type="EMBL" id="CP000083">
    <property type="protein sequence ID" value="AAZ24084.1"/>
    <property type="molecule type" value="Genomic_DNA"/>
</dbReference>
<proteinExistence type="predicted"/>
<dbReference type="HOGENOM" id="CLU_3355565_0_0_6"/>
<gene>
    <name evidence="1" type="ordered locus">CPS_3748</name>
</gene>
<dbReference type="KEGG" id="cps:CPS_3748"/>
<accession>Q47XQ5</accession>
<dbReference type="AlphaFoldDB" id="Q47XQ5"/>
<dbReference type="STRING" id="167879.CPS_3748"/>
<evidence type="ECO:0000313" key="2">
    <source>
        <dbReference type="Proteomes" id="UP000000547"/>
    </source>
</evidence>